<comment type="caution">
    <text evidence="2">The sequence shown here is derived from an EMBL/GenBank/DDBJ whole genome shotgun (WGS) entry which is preliminary data.</text>
</comment>
<keyword evidence="3" id="KW-1185">Reference proteome</keyword>
<accession>A0ABR9I7P4</accession>
<dbReference type="Proteomes" id="UP000631670">
    <property type="component" value="Unassembled WGS sequence"/>
</dbReference>
<reference evidence="2 3" key="1">
    <citation type="submission" date="2020-10" db="EMBL/GenBank/DDBJ databases">
        <title>Sequencing the genomes of 1000 actinobacteria strains.</title>
        <authorList>
            <person name="Klenk H.-P."/>
        </authorList>
    </citation>
    <scope>NUCLEOTIDE SEQUENCE [LARGE SCALE GENOMIC DNA]</scope>
    <source>
        <strain evidence="2 3">DSM 44653</strain>
    </source>
</reference>
<gene>
    <name evidence="2" type="ORF">H4696_006297</name>
</gene>
<evidence type="ECO:0000256" key="1">
    <source>
        <dbReference type="SAM" id="MobiDB-lite"/>
    </source>
</evidence>
<name>A0ABR9I7P4_9PSEU</name>
<proteinExistence type="predicted"/>
<evidence type="ECO:0000313" key="3">
    <source>
        <dbReference type="Proteomes" id="UP000631670"/>
    </source>
</evidence>
<feature type="region of interest" description="Disordered" evidence="1">
    <location>
        <begin position="95"/>
        <end position="135"/>
    </location>
</feature>
<evidence type="ECO:0008006" key="4">
    <source>
        <dbReference type="Google" id="ProtNLM"/>
    </source>
</evidence>
<dbReference type="RefSeq" id="WP_086859011.1">
    <property type="nucleotide sequence ID" value="NZ_JADBEG010000001.1"/>
</dbReference>
<feature type="compositionally biased region" description="Basic residues" evidence="1">
    <location>
        <begin position="124"/>
        <end position="135"/>
    </location>
</feature>
<dbReference type="EMBL" id="JADBEG010000001">
    <property type="protein sequence ID" value="MBE1499197.1"/>
    <property type="molecule type" value="Genomic_DNA"/>
</dbReference>
<sequence>MAEPKRPASPRAYISSQKSRADNAAKLTGGTASELLDLHFHRRLIARVFDGDDAANWVLKGGQAMLVRWPAARYSTDVDLLSTEDSTDAAVEALKAAAADPRRPPDPQGQVHGDVRQRAAQPSRQRRRRVVRAPAPRRTHVFPFEDHVAEKICAT</sequence>
<dbReference type="InterPro" id="IPR014942">
    <property type="entry name" value="AbiEii"/>
</dbReference>
<protein>
    <recommendedName>
        <fullName evidence="4">Nucleotidyl transferase AbiEii/AbiGii toxin family protein</fullName>
    </recommendedName>
</protein>
<feature type="region of interest" description="Disordered" evidence="1">
    <location>
        <begin position="1"/>
        <end position="20"/>
    </location>
</feature>
<evidence type="ECO:0000313" key="2">
    <source>
        <dbReference type="EMBL" id="MBE1499197.1"/>
    </source>
</evidence>
<dbReference type="Pfam" id="PF08843">
    <property type="entry name" value="AbiEii"/>
    <property type="match status" value="1"/>
</dbReference>
<organism evidence="2 3">
    <name type="scientific">Amycolatopsis lexingtonensis</name>
    <dbReference type="NCBI Taxonomy" id="218822"/>
    <lineage>
        <taxon>Bacteria</taxon>
        <taxon>Bacillati</taxon>
        <taxon>Actinomycetota</taxon>
        <taxon>Actinomycetes</taxon>
        <taxon>Pseudonocardiales</taxon>
        <taxon>Pseudonocardiaceae</taxon>
        <taxon>Amycolatopsis</taxon>
    </lineage>
</organism>